<keyword evidence="1" id="KW-0472">Membrane</keyword>
<evidence type="ECO:0000313" key="2">
    <source>
        <dbReference type="EMBL" id="MCS0499926.1"/>
    </source>
</evidence>
<feature type="transmembrane region" description="Helical" evidence="1">
    <location>
        <begin position="45"/>
        <end position="68"/>
    </location>
</feature>
<protein>
    <submittedName>
        <fullName evidence="2">DUF624 domain-containing protein</fullName>
    </submittedName>
</protein>
<name>A0ABT1ZGU2_9MICO</name>
<keyword evidence="3" id="KW-1185">Reference proteome</keyword>
<dbReference type="Pfam" id="PF04854">
    <property type="entry name" value="DUF624"/>
    <property type="match status" value="1"/>
</dbReference>
<feature type="transmembrane region" description="Helical" evidence="1">
    <location>
        <begin position="89"/>
        <end position="114"/>
    </location>
</feature>
<dbReference type="RefSeq" id="WP_258799012.1">
    <property type="nucleotide sequence ID" value="NZ_JANTHX010000007.1"/>
</dbReference>
<sequence length="224" mass="23281">MFRRISHEGFASLFGVVYLGLMTNALLVVAALPLVVLLMTTDPAASWPALAVAAPLAAPALTAAFTVFRRHAAGGTEVARAFLAGWRATWRRAMALGAIASAAAVVLVVDLHLLGSGELAPVVVPALAVLLALVAAGTVVALVAIAEVPHARLGEVLRAAAYLGMRRWYLSAVSLIALVVQFAVFANLPAIGLGLTAAPVLYLSWANSRYTLRPVLDIDEVAAD</sequence>
<gene>
    <name evidence="2" type="ORF">NUH29_10230</name>
</gene>
<feature type="transmembrane region" description="Helical" evidence="1">
    <location>
        <begin position="167"/>
        <end position="184"/>
    </location>
</feature>
<evidence type="ECO:0000256" key="1">
    <source>
        <dbReference type="SAM" id="Phobius"/>
    </source>
</evidence>
<feature type="transmembrane region" description="Helical" evidence="1">
    <location>
        <begin position="126"/>
        <end position="146"/>
    </location>
</feature>
<reference evidence="2 3" key="1">
    <citation type="submission" date="2022-08" db="EMBL/GenBank/DDBJ databases">
        <authorList>
            <person name="Li F."/>
        </authorList>
    </citation>
    <scope>NUCLEOTIDE SEQUENCE [LARGE SCALE GENOMIC DNA]</scope>
    <source>
        <strain evidence="2 3">10F1B-8-1</strain>
    </source>
</reference>
<keyword evidence="1" id="KW-1133">Transmembrane helix</keyword>
<evidence type="ECO:0000313" key="3">
    <source>
        <dbReference type="Proteomes" id="UP001205337"/>
    </source>
</evidence>
<dbReference type="EMBL" id="JANTHX010000007">
    <property type="protein sequence ID" value="MCS0499926.1"/>
    <property type="molecule type" value="Genomic_DNA"/>
</dbReference>
<dbReference type="InterPro" id="IPR006938">
    <property type="entry name" value="DUF624"/>
</dbReference>
<organism evidence="2 3">
    <name type="scientific">Protaetiibacter mangrovi</name>
    <dbReference type="NCBI Taxonomy" id="2970926"/>
    <lineage>
        <taxon>Bacteria</taxon>
        <taxon>Bacillati</taxon>
        <taxon>Actinomycetota</taxon>
        <taxon>Actinomycetes</taxon>
        <taxon>Micrococcales</taxon>
        <taxon>Microbacteriaceae</taxon>
        <taxon>Protaetiibacter</taxon>
    </lineage>
</organism>
<proteinExistence type="predicted"/>
<comment type="caution">
    <text evidence="2">The sequence shown here is derived from an EMBL/GenBank/DDBJ whole genome shotgun (WGS) entry which is preliminary data.</text>
</comment>
<keyword evidence="1" id="KW-0812">Transmembrane</keyword>
<accession>A0ABT1ZGU2</accession>
<feature type="transmembrane region" description="Helical" evidence="1">
    <location>
        <begin position="12"/>
        <end position="39"/>
    </location>
</feature>
<dbReference type="Proteomes" id="UP001205337">
    <property type="component" value="Unassembled WGS sequence"/>
</dbReference>